<proteinExistence type="predicted"/>
<evidence type="ECO:0000256" key="1">
    <source>
        <dbReference type="SAM" id="SignalP"/>
    </source>
</evidence>
<gene>
    <name evidence="2" type="ORF">CAEBREN_08331</name>
</gene>
<name>G0MM84_CAEBE</name>
<dbReference type="InParanoid" id="G0MM84"/>
<dbReference type="EMBL" id="GL379801">
    <property type="protein sequence ID" value="EGT36502.1"/>
    <property type="molecule type" value="Genomic_DNA"/>
</dbReference>
<evidence type="ECO:0000313" key="2">
    <source>
        <dbReference type="EMBL" id="EGT36502.1"/>
    </source>
</evidence>
<organism evidence="3">
    <name type="scientific">Caenorhabditis brenneri</name>
    <name type="common">Nematode worm</name>
    <dbReference type="NCBI Taxonomy" id="135651"/>
    <lineage>
        <taxon>Eukaryota</taxon>
        <taxon>Metazoa</taxon>
        <taxon>Ecdysozoa</taxon>
        <taxon>Nematoda</taxon>
        <taxon>Chromadorea</taxon>
        <taxon>Rhabditida</taxon>
        <taxon>Rhabditina</taxon>
        <taxon>Rhabditomorpha</taxon>
        <taxon>Rhabditoidea</taxon>
        <taxon>Rhabditidae</taxon>
        <taxon>Peloderinae</taxon>
        <taxon>Caenorhabditis</taxon>
    </lineage>
</organism>
<evidence type="ECO:0000313" key="3">
    <source>
        <dbReference type="Proteomes" id="UP000008068"/>
    </source>
</evidence>
<dbReference type="AlphaFoldDB" id="G0MM84"/>
<protein>
    <submittedName>
        <fullName evidence="2">Uncharacterized protein</fullName>
    </submittedName>
</protein>
<dbReference type="HOGENOM" id="CLU_160197_0_0_1"/>
<reference evidence="3" key="1">
    <citation type="submission" date="2011-07" db="EMBL/GenBank/DDBJ databases">
        <authorList>
            <consortium name="Caenorhabditis brenneri Sequencing and Analysis Consortium"/>
            <person name="Wilson R.K."/>
        </authorList>
    </citation>
    <scope>NUCLEOTIDE SEQUENCE [LARGE SCALE GENOMIC DNA]</scope>
    <source>
        <strain evidence="3">PB2801</strain>
    </source>
</reference>
<dbReference type="Proteomes" id="UP000008068">
    <property type="component" value="Unassembled WGS sequence"/>
</dbReference>
<feature type="signal peptide" evidence="1">
    <location>
        <begin position="1"/>
        <end position="17"/>
    </location>
</feature>
<feature type="chain" id="PRO_5003403262" evidence="1">
    <location>
        <begin position="18"/>
        <end position="137"/>
    </location>
</feature>
<keyword evidence="1" id="KW-0732">Signal</keyword>
<sequence>MRPIILLLVFLAATSLGSFPDDPEWGNTEQFDDEEAMSIAIRFQQSWNQLVQGRSRIGLYHLLAENFYYEDCKSRKIGWVKYVDMAFQLNTPGVVTEARADKNFVIYKVQYGRQMQEIMLKKYYDHHRMEKAQGVIC</sequence>
<keyword evidence="3" id="KW-1185">Reference proteome</keyword>
<accession>G0MM84</accession>